<name>A0A6J6J7V5_9ZZZZ</name>
<dbReference type="EMBL" id="CAEZVK010000079">
    <property type="protein sequence ID" value="CAB4632828.1"/>
    <property type="molecule type" value="Genomic_DNA"/>
</dbReference>
<dbReference type="GO" id="GO:0008484">
    <property type="term" value="F:sulfuric ester hydrolase activity"/>
    <property type="evidence" value="ECO:0007669"/>
    <property type="project" value="TreeGrafter"/>
</dbReference>
<dbReference type="Pfam" id="PF00884">
    <property type="entry name" value="Sulfatase"/>
    <property type="match status" value="1"/>
</dbReference>
<reference evidence="4" key="1">
    <citation type="submission" date="2020-05" db="EMBL/GenBank/DDBJ databases">
        <authorList>
            <person name="Chiriac C."/>
            <person name="Salcher M."/>
            <person name="Ghai R."/>
            <person name="Kavagutti S V."/>
        </authorList>
    </citation>
    <scope>NUCLEOTIDE SEQUENCE</scope>
</reference>
<evidence type="ECO:0000256" key="2">
    <source>
        <dbReference type="ARBA" id="ARBA00022801"/>
    </source>
</evidence>
<dbReference type="PANTHER" id="PTHR45953:SF1">
    <property type="entry name" value="IDURONATE 2-SULFATASE"/>
    <property type="match status" value="1"/>
</dbReference>
<organism evidence="4">
    <name type="scientific">freshwater metagenome</name>
    <dbReference type="NCBI Taxonomy" id="449393"/>
    <lineage>
        <taxon>unclassified sequences</taxon>
        <taxon>metagenomes</taxon>
        <taxon>ecological metagenomes</taxon>
    </lineage>
</organism>
<accession>A0A6J6J7V5</accession>
<sequence>MSHLRPHPPFSAAGEWATAYERSAINLPNAPGSDLHPLHEFLLSISYFAAPEDEAGLREIRAQYYGMISDVDEQLGRVWNALRESGQWDNTIVIVTSDHGEQLGDHGMVQKMGWFEESFHIPLIVRDPRTSKTDGTIVDAFTEAVDVLPTLCDLIDVPIPRQCDGRTLLPFLKGEEPAEWRDAAYWEFDWRFFTAGRDGAKWPEDRRSVGHQLTVRRTEDVAYVQFADGDALVYDLATDPTWRTMLVDPERAWVEARAMLAWRAQHTDRTLTGTFLP</sequence>
<protein>
    <submittedName>
        <fullName evidence="4">Unannotated protein</fullName>
    </submittedName>
</protein>
<dbReference type="GO" id="GO:0005737">
    <property type="term" value="C:cytoplasm"/>
    <property type="evidence" value="ECO:0007669"/>
    <property type="project" value="TreeGrafter"/>
</dbReference>
<dbReference type="PANTHER" id="PTHR45953">
    <property type="entry name" value="IDURONATE 2-SULFATASE"/>
    <property type="match status" value="1"/>
</dbReference>
<dbReference type="InterPro" id="IPR000917">
    <property type="entry name" value="Sulfatase_N"/>
</dbReference>
<dbReference type="AlphaFoldDB" id="A0A6J6J7V5"/>
<evidence type="ECO:0000256" key="1">
    <source>
        <dbReference type="ARBA" id="ARBA00022723"/>
    </source>
</evidence>
<dbReference type="Gene3D" id="3.40.720.10">
    <property type="entry name" value="Alkaline Phosphatase, subunit A"/>
    <property type="match status" value="1"/>
</dbReference>
<gene>
    <name evidence="4" type="ORF">UFOPK2000_00840</name>
</gene>
<dbReference type="InterPro" id="IPR017850">
    <property type="entry name" value="Alkaline_phosphatase_core_sf"/>
</dbReference>
<feature type="domain" description="Sulfatase N-terminal" evidence="3">
    <location>
        <begin position="4"/>
        <end position="156"/>
    </location>
</feature>
<keyword evidence="1" id="KW-0479">Metal-binding</keyword>
<keyword evidence="2" id="KW-0378">Hydrolase</keyword>
<dbReference type="SUPFAM" id="SSF53649">
    <property type="entry name" value="Alkaline phosphatase-like"/>
    <property type="match status" value="1"/>
</dbReference>
<dbReference type="GO" id="GO:0046872">
    <property type="term" value="F:metal ion binding"/>
    <property type="evidence" value="ECO:0007669"/>
    <property type="project" value="UniProtKB-KW"/>
</dbReference>
<proteinExistence type="predicted"/>
<evidence type="ECO:0000259" key="3">
    <source>
        <dbReference type="Pfam" id="PF00884"/>
    </source>
</evidence>
<evidence type="ECO:0000313" key="4">
    <source>
        <dbReference type="EMBL" id="CAB4632828.1"/>
    </source>
</evidence>